<dbReference type="SUPFAM" id="SSF46955">
    <property type="entry name" value="Putative DNA-binding domain"/>
    <property type="match status" value="1"/>
</dbReference>
<dbReference type="GO" id="GO:0003677">
    <property type="term" value="F:DNA binding"/>
    <property type="evidence" value="ECO:0007669"/>
    <property type="project" value="UniProtKB-KW"/>
</dbReference>
<keyword evidence="1" id="KW-0238">DNA-binding</keyword>
<dbReference type="InterPro" id="IPR047057">
    <property type="entry name" value="MerR_fam"/>
</dbReference>
<evidence type="ECO:0000313" key="4">
    <source>
        <dbReference type="Proteomes" id="UP000565262"/>
    </source>
</evidence>
<dbReference type="EMBL" id="JACJFM010000017">
    <property type="protein sequence ID" value="MBB1487610.1"/>
    <property type="molecule type" value="Genomic_DNA"/>
</dbReference>
<dbReference type="AlphaFoldDB" id="A0A839ISG4"/>
<evidence type="ECO:0000259" key="2">
    <source>
        <dbReference type="PROSITE" id="PS50937"/>
    </source>
</evidence>
<dbReference type="PANTHER" id="PTHR30204:SF90">
    <property type="entry name" value="HTH-TYPE TRANSCRIPTIONAL ACTIVATOR MTA"/>
    <property type="match status" value="1"/>
</dbReference>
<dbReference type="RefSeq" id="WP_182809391.1">
    <property type="nucleotide sequence ID" value="NZ_JACJFM010000017.1"/>
</dbReference>
<accession>A0A839ISG4</accession>
<dbReference type="GO" id="GO:0003700">
    <property type="term" value="F:DNA-binding transcription factor activity"/>
    <property type="evidence" value="ECO:0007669"/>
    <property type="project" value="InterPro"/>
</dbReference>
<evidence type="ECO:0000313" key="3">
    <source>
        <dbReference type="EMBL" id="MBB1487610.1"/>
    </source>
</evidence>
<name>A0A839ISG4_9GAMM</name>
<sequence>MITISQLAKKFALSRTTLLYYEREGVLVPSRRSDNGYRWYGPEKEARLEKILAYRSFGVSVAQLTDLLDRPQNDTVAQESILMAQFNALEQEIQQLRLQQKAIVQFMGCPELLEQKMISKEGWTQIMRDAGLTDDDMHNWHRQFELSRPEEHQKFLESLNIDAEEITQIRAWSREG</sequence>
<gene>
    <name evidence="3" type="ORF">H4O21_13420</name>
</gene>
<reference evidence="3 4" key="1">
    <citation type="submission" date="2020-08" db="EMBL/GenBank/DDBJ databases">
        <title>Oceanospirillum sp. nov. isolated from marine sediment.</title>
        <authorList>
            <person name="Ji X."/>
        </authorList>
    </citation>
    <scope>NUCLEOTIDE SEQUENCE [LARGE SCALE GENOMIC DNA]</scope>
    <source>
        <strain evidence="3 4">D5</strain>
    </source>
</reference>
<dbReference type="SMART" id="SM00422">
    <property type="entry name" value="HTH_MERR"/>
    <property type="match status" value="1"/>
</dbReference>
<dbReference type="InterPro" id="IPR000551">
    <property type="entry name" value="MerR-type_HTH_dom"/>
</dbReference>
<dbReference type="Proteomes" id="UP000565262">
    <property type="component" value="Unassembled WGS sequence"/>
</dbReference>
<protein>
    <submittedName>
        <fullName evidence="3">MerR family transcriptional regulator</fullName>
    </submittedName>
</protein>
<dbReference type="Pfam" id="PF13411">
    <property type="entry name" value="MerR_1"/>
    <property type="match status" value="1"/>
</dbReference>
<organism evidence="3 4">
    <name type="scientific">Oceanospirillum sediminis</name>
    <dbReference type="NCBI Taxonomy" id="2760088"/>
    <lineage>
        <taxon>Bacteria</taxon>
        <taxon>Pseudomonadati</taxon>
        <taxon>Pseudomonadota</taxon>
        <taxon>Gammaproteobacteria</taxon>
        <taxon>Oceanospirillales</taxon>
        <taxon>Oceanospirillaceae</taxon>
        <taxon>Oceanospirillum</taxon>
    </lineage>
</organism>
<proteinExistence type="predicted"/>
<comment type="caution">
    <text evidence="3">The sequence shown here is derived from an EMBL/GenBank/DDBJ whole genome shotgun (WGS) entry which is preliminary data.</text>
</comment>
<evidence type="ECO:0000256" key="1">
    <source>
        <dbReference type="ARBA" id="ARBA00023125"/>
    </source>
</evidence>
<dbReference type="Gene3D" id="1.10.1660.10">
    <property type="match status" value="1"/>
</dbReference>
<feature type="domain" description="HTH merR-type" evidence="2">
    <location>
        <begin position="1"/>
        <end position="70"/>
    </location>
</feature>
<dbReference type="InterPro" id="IPR009061">
    <property type="entry name" value="DNA-bd_dom_put_sf"/>
</dbReference>
<dbReference type="PROSITE" id="PS50937">
    <property type="entry name" value="HTH_MERR_2"/>
    <property type="match status" value="1"/>
</dbReference>
<dbReference type="PANTHER" id="PTHR30204">
    <property type="entry name" value="REDOX-CYCLING DRUG-SENSING TRANSCRIPTIONAL ACTIVATOR SOXR"/>
    <property type="match status" value="1"/>
</dbReference>
<keyword evidence="4" id="KW-1185">Reference proteome</keyword>